<dbReference type="Proteomes" id="UP000199503">
    <property type="component" value="Unassembled WGS sequence"/>
</dbReference>
<dbReference type="GO" id="GO:0005737">
    <property type="term" value="C:cytoplasm"/>
    <property type="evidence" value="ECO:0007669"/>
    <property type="project" value="TreeGrafter"/>
</dbReference>
<dbReference type="PANTHER" id="PTHR42801:SF8">
    <property type="entry name" value="PEROXIREDOXIN RV1608C-RELATED"/>
    <property type="match status" value="1"/>
</dbReference>
<name>A0A1H9PMF8_9PSEU</name>
<comment type="function">
    <text evidence="1">Thiol-specific peroxidase that catalyzes the reduction of hydrogen peroxide and organic hydroperoxides to water and alcohols, respectively. Plays a role in cell protection against oxidative stress by detoxifying peroxides and as sensor of hydrogen peroxide-mediated signaling events.</text>
</comment>
<evidence type="ECO:0000256" key="9">
    <source>
        <dbReference type="ARBA" id="ARBA00032824"/>
    </source>
</evidence>
<dbReference type="InterPro" id="IPR013766">
    <property type="entry name" value="Thioredoxin_domain"/>
</dbReference>
<comment type="catalytic activity">
    <reaction evidence="12">
        <text>a hydroperoxide + [thioredoxin]-dithiol = an alcohol + [thioredoxin]-disulfide + H2O</text>
        <dbReference type="Rhea" id="RHEA:62620"/>
        <dbReference type="Rhea" id="RHEA-COMP:10698"/>
        <dbReference type="Rhea" id="RHEA-COMP:10700"/>
        <dbReference type="ChEBI" id="CHEBI:15377"/>
        <dbReference type="ChEBI" id="CHEBI:29950"/>
        <dbReference type="ChEBI" id="CHEBI:30879"/>
        <dbReference type="ChEBI" id="CHEBI:35924"/>
        <dbReference type="ChEBI" id="CHEBI:50058"/>
        <dbReference type="EC" id="1.11.1.24"/>
    </reaction>
</comment>
<dbReference type="GO" id="GO:0034599">
    <property type="term" value="P:cellular response to oxidative stress"/>
    <property type="evidence" value="ECO:0007669"/>
    <property type="project" value="TreeGrafter"/>
</dbReference>
<accession>A0A1H9PMF8</accession>
<sequence length="154" mass="16904">MKQGDTAPDFTLPDDNGDPRTLSEFLASGPVVLFFYPAAMTGGCTAESCHFRDLAAEFGDVGAHRVGISPDAVSKQRAFSTTYGFDYPLLSDEDGAVAKQFGVWRRFSPLHAKRHTFVIDTDRTVLAVVKSELKFTVHADQALEVLRERAARHA</sequence>
<evidence type="ECO:0000256" key="4">
    <source>
        <dbReference type="ARBA" id="ARBA00022559"/>
    </source>
</evidence>
<dbReference type="PROSITE" id="PS51352">
    <property type="entry name" value="THIOREDOXIN_2"/>
    <property type="match status" value="1"/>
</dbReference>
<keyword evidence="5" id="KW-0049">Antioxidant</keyword>
<proteinExistence type="inferred from homology"/>
<keyword evidence="8" id="KW-0676">Redox-active center</keyword>
<evidence type="ECO:0000256" key="11">
    <source>
        <dbReference type="ARBA" id="ARBA00041373"/>
    </source>
</evidence>
<gene>
    <name evidence="15" type="ORF">SAMN04488000_109182</name>
</gene>
<dbReference type="EMBL" id="FOFV01000009">
    <property type="protein sequence ID" value="SER49441.1"/>
    <property type="molecule type" value="Genomic_DNA"/>
</dbReference>
<evidence type="ECO:0000259" key="14">
    <source>
        <dbReference type="PROSITE" id="PS51352"/>
    </source>
</evidence>
<comment type="subunit">
    <text evidence="2">Monomer.</text>
</comment>
<dbReference type="CDD" id="cd03017">
    <property type="entry name" value="PRX_BCP"/>
    <property type="match status" value="1"/>
</dbReference>
<dbReference type="SUPFAM" id="SSF52833">
    <property type="entry name" value="Thioredoxin-like"/>
    <property type="match status" value="1"/>
</dbReference>
<evidence type="ECO:0000256" key="1">
    <source>
        <dbReference type="ARBA" id="ARBA00003330"/>
    </source>
</evidence>
<keyword evidence="16" id="KW-1185">Reference proteome</keyword>
<protein>
    <recommendedName>
        <fullName evidence="3">thioredoxin-dependent peroxiredoxin</fullName>
        <ecNumber evidence="3">1.11.1.24</ecNumber>
    </recommendedName>
    <alternativeName>
        <fullName evidence="11">Bacterioferritin comigratory protein</fullName>
    </alternativeName>
    <alternativeName>
        <fullName evidence="9">Thioredoxin peroxidase</fullName>
    </alternativeName>
</protein>
<dbReference type="AlphaFoldDB" id="A0A1H9PMF8"/>
<evidence type="ECO:0000256" key="12">
    <source>
        <dbReference type="ARBA" id="ARBA00049091"/>
    </source>
</evidence>
<evidence type="ECO:0000256" key="5">
    <source>
        <dbReference type="ARBA" id="ARBA00022862"/>
    </source>
</evidence>
<dbReference type="GO" id="GO:0008379">
    <property type="term" value="F:thioredoxin peroxidase activity"/>
    <property type="evidence" value="ECO:0007669"/>
    <property type="project" value="TreeGrafter"/>
</dbReference>
<dbReference type="STRING" id="65499.SAMN04488000_109182"/>
<comment type="similarity">
    <text evidence="10">Belongs to the peroxiredoxin family. BCP/PrxQ subfamily.</text>
</comment>
<evidence type="ECO:0000313" key="15">
    <source>
        <dbReference type="EMBL" id="SER49441.1"/>
    </source>
</evidence>
<evidence type="ECO:0000256" key="6">
    <source>
        <dbReference type="ARBA" id="ARBA00023002"/>
    </source>
</evidence>
<dbReference type="GO" id="GO:0045454">
    <property type="term" value="P:cell redox homeostasis"/>
    <property type="evidence" value="ECO:0007669"/>
    <property type="project" value="TreeGrafter"/>
</dbReference>
<dbReference type="InterPro" id="IPR050924">
    <property type="entry name" value="Peroxiredoxin_BCP/PrxQ"/>
</dbReference>
<feature type="active site" description="Cysteine sulfenic acid (-SOH) intermediate; for peroxidase activity" evidence="13">
    <location>
        <position position="44"/>
    </location>
</feature>
<evidence type="ECO:0000256" key="8">
    <source>
        <dbReference type="ARBA" id="ARBA00023284"/>
    </source>
</evidence>
<dbReference type="EC" id="1.11.1.24" evidence="3"/>
<evidence type="ECO:0000256" key="13">
    <source>
        <dbReference type="PIRSR" id="PIRSR000239-1"/>
    </source>
</evidence>
<keyword evidence="6" id="KW-0560">Oxidoreductase</keyword>
<dbReference type="InterPro" id="IPR024706">
    <property type="entry name" value="Peroxiredoxin_AhpC-typ"/>
</dbReference>
<dbReference type="Gene3D" id="3.40.30.10">
    <property type="entry name" value="Glutaredoxin"/>
    <property type="match status" value="1"/>
</dbReference>
<organism evidence="15 16">
    <name type="scientific">Lentzea albida</name>
    <dbReference type="NCBI Taxonomy" id="65499"/>
    <lineage>
        <taxon>Bacteria</taxon>
        <taxon>Bacillati</taxon>
        <taxon>Actinomycetota</taxon>
        <taxon>Actinomycetes</taxon>
        <taxon>Pseudonocardiales</taxon>
        <taxon>Pseudonocardiaceae</taxon>
        <taxon>Lentzea</taxon>
    </lineage>
</organism>
<feature type="domain" description="Thioredoxin" evidence="14">
    <location>
        <begin position="1"/>
        <end position="151"/>
    </location>
</feature>
<dbReference type="RefSeq" id="WP_089919480.1">
    <property type="nucleotide sequence ID" value="NZ_FOFV01000009.1"/>
</dbReference>
<dbReference type="FunFam" id="3.40.30.10:FF:000267">
    <property type="entry name" value="Peroxidoxin bcpB"/>
    <property type="match status" value="1"/>
</dbReference>
<evidence type="ECO:0000256" key="7">
    <source>
        <dbReference type="ARBA" id="ARBA00023157"/>
    </source>
</evidence>
<evidence type="ECO:0000256" key="2">
    <source>
        <dbReference type="ARBA" id="ARBA00011245"/>
    </source>
</evidence>
<evidence type="ECO:0000256" key="3">
    <source>
        <dbReference type="ARBA" id="ARBA00013017"/>
    </source>
</evidence>
<dbReference type="InterPro" id="IPR000866">
    <property type="entry name" value="AhpC/TSA"/>
</dbReference>
<dbReference type="Pfam" id="PF00578">
    <property type="entry name" value="AhpC-TSA"/>
    <property type="match status" value="1"/>
</dbReference>
<keyword evidence="7" id="KW-1015">Disulfide bond</keyword>
<keyword evidence="4" id="KW-0575">Peroxidase</keyword>
<dbReference type="PIRSF" id="PIRSF000239">
    <property type="entry name" value="AHPC"/>
    <property type="match status" value="1"/>
</dbReference>
<dbReference type="OrthoDB" id="9812811at2"/>
<evidence type="ECO:0000256" key="10">
    <source>
        <dbReference type="ARBA" id="ARBA00038489"/>
    </source>
</evidence>
<evidence type="ECO:0000313" key="16">
    <source>
        <dbReference type="Proteomes" id="UP000199503"/>
    </source>
</evidence>
<dbReference type="PANTHER" id="PTHR42801">
    <property type="entry name" value="THIOREDOXIN-DEPENDENT PEROXIDE REDUCTASE"/>
    <property type="match status" value="1"/>
</dbReference>
<dbReference type="InterPro" id="IPR036249">
    <property type="entry name" value="Thioredoxin-like_sf"/>
</dbReference>
<reference evidence="16" key="1">
    <citation type="submission" date="2016-10" db="EMBL/GenBank/DDBJ databases">
        <authorList>
            <person name="Varghese N."/>
            <person name="Submissions S."/>
        </authorList>
    </citation>
    <scope>NUCLEOTIDE SEQUENCE [LARGE SCALE GENOMIC DNA]</scope>
    <source>
        <strain evidence="16">DSM 44437</strain>
    </source>
</reference>